<dbReference type="Gene3D" id="3.60.10.10">
    <property type="entry name" value="Endonuclease/exonuclease/phosphatase"/>
    <property type="match status" value="1"/>
</dbReference>
<protein>
    <submittedName>
        <fullName evidence="2">Putative RNA-directed DNA polymerase from transposon BS</fullName>
    </submittedName>
</protein>
<keyword evidence="2" id="KW-0695">RNA-directed DNA polymerase</keyword>
<dbReference type="PROSITE" id="PS50878">
    <property type="entry name" value="RT_POL"/>
    <property type="match status" value="1"/>
</dbReference>
<gene>
    <name evidence="2" type="ORF">Fcan01_23796</name>
</gene>
<dbReference type="GO" id="GO:0003964">
    <property type="term" value="F:RNA-directed DNA polymerase activity"/>
    <property type="evidence" value="ECO:0007669"/>
    <property type="project" value="UniProtKB-KW"/>
</dbReference>
<accession>A0A226D7L8</accession>
<dbReference type="Pfam" id="PF00078">
    <property type="entry name" value="RVT_1"/>
    <property type="match status" value="1"/>
</dbReference>
<feature type="domain" description="Reverse transcriptase" evidence="1">
    <location>
        <begin position="235"/>
        <end position="424"/>
    </location>
</feature>
<evidence type="ECO:0000313" key="2">
    <source>
        <dbReference type="EMBL" id="OXA41542.1"/>
    </source>
</evidence>
<comment type="caution">
    <text evidence="2">The sequence shown here is derived from an EMBL/GenBank/DDBJ whole genome shotgun (WGS) entry which is preliminary data.</text>
</comment>
<evidence type="ECO:0000259" key="1">
    <source>
        <dbReference type="PROSITE" id="PS50878"/>
    </source>
</evidence>
<dbReference type="EMBL" id="LNIX01000029">
    <property type="protein sequence ID" value="OXA41542.1"/>
    <property type="molecule type" value="Genomic_DNA"/>
</dbReference>
<keyword evidence="3" id="KW-1185">Reference proteome</keyword>
<keyword evidence="2" id="KW-0808">Transferase</keyword>
<sequence>MNEFGGGVAILFRESLTHKRIQLERHELAKAEPKFTVSNSDIDEMELLFSEHLEKQCNFYICGDFNIHMEDTNNTQIKKFQNLLKRLSLRELVNGPTRGKARLDLIITNDNDENTQHKVDSMINTRGVWTVKKQLIDNKAQKIDIDPDTLNNYYCSVSNESTLTPCPSKPPNFPFSSKSTFTFKPVDYKILISQFRKLKNSSKTQPDITGLSPLMLKLTIGSPNVISGILNIINKSLLESQFPENLKTSVITPIPKQNDATEPIHFRPVAAQPFLSLLIEKCAHNQIMTYLSEHNILYQGQFGFRPFHSCETAMIALIDSVHNQINLGNICILVSLDLSKAFDVLVREFLLEKLRWYGIDPKWFSAYLSYRSQVVKGANGKLSHVKFTIHGCPQGSVIGPLIFCVYVNDLPLLNPTSWLYKTGW</sequence>
<evidence type="ECO:0000313" key="3">
    <source>
        <dbReference type="Proteomes" id="UP000198287"/>
    </source>
</evidence>
<dbReference type="InterPro" id="IPR043502">
    <property type="entry name" value="DNA/RNA_pol_sf"/>
</dbReference>
<dbReference type="InterPro" id="IPR036691">
    <property type="entry name" value="Endo/exonu/phosph_ase_sf"/>
</dbReference>
<keyword evidence="2" id="KW-0548">Nucleotidyltransferase</keyword>
<dbReference type="PANTHER" id="PTHR33332">
    <property type="entry name" value="REVERSE TRANSCRIPTASE DOMAIN-CONTAINING PROTEIN"/>
    <property type="match status" value="1"/>
</dbReference>
<dbReference type="SUPFAM" id="SSF56672">
    <property type="entry name" value="DNA/RNA polymerases"/>
    <property type="match status" value="1"/>
</dbReference>
<dbReference type="AlphaFoldDB" id="A0A226D7L8"/>
<dbReference type="Proteomes" id="UP000198287">
    <property type="component" value="Unassembled WGS sequence"/>
</dbReference>
<dbReference type="OMA" id="DSMINTR"/>
<dbReference type="OrthoDB" id="8062484at2759"/>
<proteinExistence type="predicted"/>
<organism evidence="2 3">
    <name type="scientific">Folsomia candida</name>
    <name type="common">Springtail</name>
    <dbReference type="NCBI Taxonomy" id="158441"/>
    <lineage>
        <taxon>Eukaryota</taxon>
        <taxon>Metazoa</taxon>
        <taxon>Ecdysozoa</taxon>
        <taxon>Arthropoda</taxon>
        <taxon>Hexapoda</taxon>
        <taxon>Collembola</taxon>
        <taxon>Entomobryomorpha</taxon>
        <taxon>Isotomoidea</taxon>
        <taxon>Isotomidae</taxon>
        <taxon>Proisotominae</taxon>
        <taxon>Folsomia</taxon>
    </lineage>
</organism>
<name>A0A226D7L8_FOLCA</name>
<reference evidence="2 3" key="1">
    <citation type="submission" date="2015-12" db="EMBL/GenBank/DDBJ databases">
        <title>The genome of Folsomia candida.</title>
        <authorList>
            <person name="Faddeeva A."/>
            <person name="Derks M.F."/>
            <person name="Anvar Y."/>
            <person name="Smit S."/>
            <person name="Van Straalen N."/>
            <person name="Roelofs D."/>
        </authorList>
    </citation>
    <scope>NUCLEOTIDE SEQUENCE [LARGE SCALE GENOMIC DNA]</scope>
    <source>
        <strain evidence="2 3">VU population</strain>
        <tissue evidence="2">Whole body</tissue>
    </source>
</reference>
<dbReference type="SUPFAM" id="SSF56219">
    <property type="entry name" value="DNase I-like"/>
    <property type="match status" value="1"/>
</dbReference>
<dbReference type="STRING" id="158441.A0A226D7L8"/>
<dbReference type="InterPro" id="IPR000477">
    <property type="entry name" value="RT_dom"/>
</dbReference>